<organism evidence="1">
    <name type="scientific">Megaviridae environmental sample</name>
    <dbReference type="NCBI Taxonomy" id="1737588"/>
    <lineage>
        <taxon>Viruses</taxon>
        <taxon>Varidnaviria</taxon>
        <taxon>Bamfordvirae</taxon>
        <taxon>Nucleocytoviricota</taxon>
        <taxon>Megaviricetes</taxon>
        <taxon>Imitervirales</taxon>
        <taxon>Mimiviridae</taxon>
        <taxon>environmental samples</taxon>
    </lineage>
</organism>
<sequence length="191" mass="22132">MSSNYNGLDRTLYDEEVYVTDNIQRNKPLGYVLNTGAYENCAECNELPTVTNHVDRVILENDLLGHNRRLSNDPKLKYQPRQQGNADNNIDLVSNLTPGKLNFLPPYVCERNLDSEDFLPNKLRKNVENLKNTTKYVEDKFLEKLQVDNNYMDELKKLSPDPESEQYNSYRQLGETSGVMCDAKKYLQQNN</sequence>
<proteinExistence type="predicted"/>
<reference evidence="1" key="1">
    <citation type="journal article" date="2019" name="Philos. Trans. R. Soc. Lond., B, Biol. Sci.">
        <title>Targeted metagenomic recovery of four divergent viruses reveals shared and distinctive characteristics of giant viruses of marine eukaryotes.</title>
        <authorList>
            <person name="Needham D.M."/>
            <person name="Poirier C."/>
            <person name="Hehenberger E."/>
            <person name="Jimenez V."/>
            <person name="Swalwell J.E."/>
            <person name="Santoro A.E."/>
            <person name="Worden A.Z."/>
        </authorList>
    </citation>
    <scope>NUCLEOTIDE SEQUENCE</scope>
    <source>
        <strain evidence="1">MPacV-611</strain>
    </source>
</reference>
<dbReference type="EMBL" id="MN448289">
    <property type="protein sequence ID" value="QFG74634.1"/>
    <property type="molecule type" value="Genomic_DNA"/>
</dbReference>
<evidence type="ECO:0000313" key="1">
    <source>
        <dbReference type="EMBL" id="QFG74634.1"/>
    </source>
</evidence>
<name>A0A5J6VMD8_9VIRU</name>
<protein>
    <submittedName>
        <fullName evidence="1">Uncharacterized protein</fullName>
    </submittedName>
</protein>
<accession>A0A5J6VMD8</accession>